<dbReference type="PRINTS" id="PR00039">
    <property type="entry name" value="HTHLYSR"/>
</dbReference>
<gene>
    <name evidence="6" type="primary">gcvA</name>
    <name evidence="6" type="ORF">O0R41_07620</name>
</gene>
<name>A0ABU3ZVD3_9SPHN</name>
<comment type="caution">
    <text evidence="6">The sequence shown here is derived from an EMBL/GenBank/DDBJ whole genome shotgun (WGS) entry which is preliminary data.</text>
</comment>
<dbReference type="Pfam" id="PF00126">
    <property type="entry name" value="HTH_1"/>
    <property type="match status" value="1"/>
</dbReference>
<dbReference type="EMBL" id="JAPTHD010000002">
    <property type="protein sequence ID" value="MDV5823459.1"/>
    <property type="molecule type" value="Genomic_DNA"/>
</dbReference>
<reference evidence="7" key="1">
    <citation type="journal article" date="2022" name="J Environ Chem Eng">
        <title>Biodegradation of petroleum oil using a constructed nonpathogenic and heavy metal-tolerant bacterial consortium isolated from marine sponges.</title>
        <authorList>
            <person name="Dechsakulwatana C."/>
            <person name="Rungsihiranrut A."/>
            <person name="Muangchinda C."/>
            <person name="Ningthoujam R."/>
            <person name="Klankeo P."/>
            <person name="Pinyakong O."/>
        </authorList>
    </citation>
    <scope>NUCLEOTIDE SEQUENCE [LARGE SCALE GENOMIC DNA]</scope>
    <source>
        <strain evidence="7">MO2-4</strain>
    </source>
</reference>
<keyword evidence="4" id="KW-0804">Transcription</keyword>
<organism evidence="6 7">
    <name type="scientific">Sphingobium naphthae</name>
    <dbReference type="NCBI Taxonomy" id="1886786"/>
    <lineage>
        <taxon>Bacteria</taxon>
        <taxon>Pseudomonadati</taxon>
        <taxon>Pseudomonadota</taxon>
        <taxon>Alphaproteobacteria</taxon>
        <taxon>Sphingomonadales</taxon>
        <taxon>Sphingomonadaceae</taxon>
        <taxon>Sphingobium</taxon>
    </lineage>
</organism>
<sequence>MNDSRKWLPPMATLTAFEAAVRHGGFSRAGEEIGLTQSAVSRQIAQLEDMLQTPLFDRIGRRVRLNEAGRAYADDLLPALDRIRRATARASARPAQTALRIATLPSFGMRWLAPRLPHLSARHPDLVIDFAARSQPFDFGHEEFDAAVHFGVAKDWPGVAMDFLFREEAVPVCAPAWLAAHPLRTPADLLNVPLLSQTSRRDAWPRWLAAAGVDGSALAPGPTFEHFLMLAQASAAGAGVALIPSFLIRPELEAGTLVIPFARPMSSEQAYYLVYPPEALANPAVAQFRNWMLEQAGARAVTSASRSNPRPPP</sequence>
<dbReference type="InterPro" id="IPR005119">
    <property type="entry name" value="LysR_subst-bd"/>
</dbReference>
<proteinExistence type="inferred from homology"/>
<dbReference type="PANTHER" id="PTHR30537:SF26">
    <property type="entry name" value="GLYCINE CLEAVAGE SYSTEM TRANSCRIPTIONAL ACTIVATOR"/>
    <property type="match status" value="1"/>
</dbReference>
<accession>A0ABU3ZVD3</accession>
<dbReference type="Proteomes" id="UP001185984">
    <property type="component" value="Unassembled WGS sequence"/>
</dbReference>
<dbReference type="PROSITE" id="PS50931">
    <property type="entry name" value="HTH_LYSR"/>
    <property type="match status" value="1"/>
</dbReference>
<evidence type="ECO:0000256" key="1">
    <source>
        <dbReference type="ARBA" id="ARBA00009437"/>
    </source>
</evidence>
<dbReference type="InterPro" id="IPR058163">
    <property type="entry name" value="LysR-type_TF_proteobact-type"/>
</dbReference>
<dbReference type="InterPro" id="IPR000847">
    <property type="entry name" value="LysR_HTH_N"/>
</dbReference>
<dbReference type="NCBIfam" id="NF008352">
    <property type="entry name" value="PRK11139.1"/>
    <property type="match status" value="1"/>
</dbReference>
<dbReference type="SUPFAM" id="SSF53850">
    <property type="entry name" value="Periplasmic binding protein-like II"/>
    <property type="match status" value="1"/>
</dbReference>
<dbReference type="InterPro" id="IPR036390">
    <property type="entry name" value="WH_DNA-bd_sf"/>
</dbReference>
<dbReference type="Gene3D" id="3.40.190.10">
    <property type="entry name" value="Periplasmic binding protein-like II"/>
    <property type="match status" value="2"/>
</dbReference>
<dbReference type="InterPro" id="IPR036388">
    <property type="entry name" value="WH-like_DNA-bd_sf"/>
</dbReference>
<keyword evidence="7" id="KW-1185">Reference proteome</keyword>
<evidence type="ECO:0000256" key="2">
    <source>
        <dbReference type="ARBA" id="ARBA00023015"/>
    </source>
</evidence>
<keyword evidence="2" id="KW-0805">Transcription regulation</keyword>
<evidence type="ECO:0000313" key="6">
    <source>
        <dbReference type="EMBL" id="MDV5823459.1"/>
    </source>
</evidence>
<feature type="domain" description="HTH lysR-type" evidence="5">
    <location>
        <begin position="9"/>
        <end position="66"/>
    </location>
</feature>
<evidence type="ECO:0000313" key="7">
    <source>
        <dbReference type="Proteomes" id="UP001185984"/>
    </source>
</evidence>
<dbReference type="PANTHER" id="PTHR30537">
    <property type="entry name" value="HTH-TYPE TRANSCRIPTIONAL REGULATOR"/>
    <property type="match status" value="1"/>
</dbReference>
<dbReference type="RefSeq" id="WP_317516432.1">
    <property type="nucleotide sequence ID" value="NZ_JAPTHD010000002.1"/>
</dbReference>
<dbReference type="Pfam" id="PF03466">
    <property type="entry name" value="LysR_substrate"/>
    <property type="match status" value="1"/>
</dbReference>
<evidence type="ECO:0000259" key="5">
    <source>
        <dbReference type="PROSITE" id="PS50931"/>
    </source>
</evidence>
<keyword evidence="3" id="KW-0238">DNA-binding</keyword>
<dbReference type="Gene3D" id="1.10.10.10">
    <property type="entry name" value="Winged helix-like DNA-binding domain superfamily/Winged helix DNA-binding domain"/>
    <property type="match status" value="1"/>
</dbReference>
<evidence type="ECO:0000256" key="4">
    <source>
        <dbReference type="ARBA" id="ARBA00023163"/>
    </source>
</evidence>
<dbReference type="SUPFAM" id="SSF46785">
    <property type="entry name" value="Winged helix' DNA-binding domain"/>
    <property type="match status" value="1"/>
</dbReference>
<evidence type="ECO:0000256" key="3">
    <source>
        <dbReference type="ARBA" id="ARBA00023125"/>
    </source>
</evidence>
<comment type="similarity">
    <text evidence="1">Belongs to the LysR transcriptional regulatory family.</text>
</comment>
<protein>
    <submittedName>
        <fullName evidence="6">Transcriptional regulator GcvA</fullName>
    </submittedName>
</protein>